<keyword evidence="4" id="KW-0378">Hydrolase</keyword>
<accession>A0A914DYQ4</accession>
<sequence length="411" mass="45603">MKSRLANKFDKTPSQVEIFGSVAMNSRICLALLFLGFVIACSSTPGKTKLTRKQLLIHGRPWLRPRPNVEKLYKAASPDQYIASKVDHFDSNNTKTYQQVKPGSEAPGAWGSAVQAVVRYWYNDQWYQQGGPVFLMLGGESRGNPELLETDQLFWTGLARDNNAFTFLLEHRYYGASQVADDQSTGNLKYLSSRQALADIADFIPAMNAKFNLTGPWITFGGSYPGALVAWSRMLYPNLIYGAVGSSGIVQAVVDFTGFLGVVTNDLNAYSPECGNSLQNALAQVRQLVTTSSGRQQLFKGFRLCQPLDPNNQDQIAYFYLNIIQNYMIVAQYSKDNQATRVILPNGTHDPWHVLGVSTAPNSEAYPIIINGTSHMADMYGDNPDIDPPQLTAARQQIRGHVNSWLKAIKK</sequence>
<keyword evidence="6" id="KW-1185">Reference proteome</keyword>
<dbReference type="Gene3D" id="3.40.50.1820">
    <property type="entry name" value="alpha/beta hydrolase"/>
    <property type="match status" value="1"/>
</dbReference>
<comment type="similarity">
    <text evidence="1">Belongs to the peptidase S28 family.</text>
</comment>
<evidence type="ECO:0000256" key="4">
    <source>
        <dbReference type="ARBA" id="ARBA00022801"/>
    </source>
</evidence>
<dbReference type="GO" id="GO:0070008">
    <property type="term" value="F:serine-type exopeptidase activity"/>
    <property type="evidence" value="ECO:0007669"/>
    <property type="project" value="InterPro"/>
</dbReference>
<reference evidence="7" key="1">
    <citation type="submission" date="2022-11" db="UniProtKB">
        <authorList>
            <consortium name="WormBaseParasite"/>
        </authorList>
    </citation>
    <scope>IDENTIFICATION</scope>
</reference>
<evidence type="ECO:0000256" key="2">
    <source>
        <dbReference type="ARBA" id="ARBA00022670"/>
    </source>
</evidence>
<dbReference type="GO" id="GO:0006508">
    <property type="term" value="P:proteolysis"/>
    <property type="evidence" value="ECO:0007669"/>
    <property type="project" value="UniProtKB-KW"/>
</dbReference>
<dbReference type="SUPFAM" id="SSF53474">
    <property type="entry name" value="alpha/beta-Hydrolases"/>
    <property type="match status" value="1"/>
</dbReference>
<organism evidence="6 7">
    <name type="scientific">Acrobeloides nanus</name>
    <dbReference type="NCBI Taxonomy" id="290746"/>
    <lineage>
        <taxon>Eukaryota</taxon>
        <taxon>Metazoa</taxon>
        <taxon>Ecdysozoa</taxon>
        <taxon>Nematoda</taxon>
        <taxon>Chromadorea</taxon>
        <taxon>Rhabditida</taxon>
        <taxon>Tylenchina</taxon>
        <taxon>Cephalobomorpha</taxon>
        <taxon>Cephaloboidea</taxon>
        <taxon>Cephalobidae</taxon>
        <taxon>Acrobeloides</taxon>
    </lineage>
</organism>
<dbReference type="AlphaFoldDB" id="A0A914DYQ4"/>
<dbReference type="InterPro" id="IPR029058">
    <property type="entry name" value="AB_hydrolase_fold"/>
</dbReference>
<keyword evidence="2" id="KW-0645">Protease</keyword>
<dbReference type="Proteomes" id="UP000887540">
    <property type="component" value="Unplaced"/>
</dbReference>
<dbReference type="WBParaSite" id="ACRNAN_scaffold4524.g6887.t1">
    <property type="protein sequence ID" value="ACRNAN_scaffold4524.g6887.t1"/>
    <property type="gene ID" value="ACRNAN_scaffold4524.g6887"/>
</dbReference>
<evidence type="ECO:0000313" key="7">
    <source>
        <dbReference type="WBParaSite" id="ACRNAN_scaffold4524.g6887.t1"/>
    </source>
</evidence>
<keyword evidence="3" id="KW-0732">Signal</keyword>
<name>A0A914DYQ4_9BILA</name>
<dbReference type="Pfam" id="PF05577">
    <property type="entry name" value="Peptidase_S28"/>
    <property type="match status" value="1"/>
</dbReference>
<evidence type="ECO:0000256" key="5">
    <source>
        <dbReference type="ARBA" id="ARBA00023180"/>
    </source>
</evidence>
<evidence type="ECO:0000313" key="6">
    <source>
        <dbReference type="Proteomes" id="UP000887540"/>
    </source>
</evidence>
<dbReference type="InterPro" id="IPR008758">
    <property type="entry name" value="Peptidase_S28"/>
</dbReference>
<proteinExistence type="inferred from homology"/>
<evidence type="ECO:0000256" key="1">
    <source>
        <dbReference type="ARBA" id="ARBA00011079"/>
    </source>
</evidence>
<dbReference type="PANTHER" id="PTHR11010:SF117">
    <property type="entry name" value="SERINE PROTEASE 16"/>
    <property type="match status" value="1"/>
</dbReference>
<keyword evidence="5" id="KW-0325">Glycoprotein</keyword>
<evidence type="ECO:0000256" key="3">
    <source>
        <dbReference type="ARBA" id="ARBA00022729"/>
    </source>
</evidence>
<dbReference type="GO" id="GO:0008239">
    <property type="term" value="F:dipeptidyl-peptidase activity"/>
    <property type="evidence" value="ECO:0007669"/>
    <property type="project" value="TreeGrafter"/>
</dbReference>
<dbReference type="PANTHER" id="PTHR11010">
    <property type="entry name" value="PROTEASE S28 PRO-X CARBOXYPEPTIDASE-RELATED"/>
    <property type="match status" value="1"/>
</dbReference>
<protein>
    <submittedName>
        <fullName evidence="7">Serine carboxypeptidase</fullName>
    </submittedName>
</protein>